<accession>A0A1P8UUR0</accession>
<keyword evidence="1" id="KW-0472">Membrane</keyword>
<keyword evidence="1" id="KW-1133">Transmembrane helix</keyword>
<gene>
    <name evidence="2" type="ORF">Ga0080574_TMP2797</name>
</gene>
<proteinExistence type="predicted"/>
<evidence type="ECO:0000256" key="1">
    <source>
        <dbReference type="SAM" id="Phobius"/>
    </source>
</evidence>
<keyword evidence="3" id="KW-1185">Reference proteome</keyword>
<evidence type="ECO:0000313" key="2">
    <source>
        <dbReference type="EMBL" id="APZ53131.1"/>
    </source>
</evidence>
<protein>
    <submittedName>
        <fullName evidence="2">Uncharacterized protein</fullName>
    </submittedName>
</protein>
<sequence>MVFYLACAFFFVAVGLSTGAVWLLCGAAWAMLAGAAWAALCATVLFRGGVNG</sequence>
<dbReference type="STRING" id="1250539.Ga0080574_TMP2797"/>
<reference evidence="2 3" key="1">
    <citation type="submission" date="2016-04" db="EMBL/GenBank/DDBJ databases">
        <title>Deep-sea bacteria in the southern Pacific.</title>
        <authorList>
            <person name="Tang K."/>
        </authorList>
    </citation>
    <scope>NUCLEOTIDE SEQUENCE [LARGE SCALE GENOMIC DNA]</scope>
    <source>
        <strain evidence="2 3">JLT2014</strain>
    </source>
</reference>
<name>A0A1P8UUR0_9RHOB</name>
<dbReference type="EMBL" id="CP015093">
    <property type="protein sequence ID" value="APZ53131.1"/>
    <property type="molecule type" value="Genomic_DNA"/>
</dbReference>
<dbReference type="Proteomes" id="UP000187059">
    <property type="component" value="Chromosome"/>
</dbReference>
<dbReference type="AlphaFoldDB" id="A0A1P8UUR0"/>
<keyword evidence="1" id="KW-0812">Transmembrane</keyword>
<organism evidence="2 3">
    <name type="scientific">Salipiger abyssi</name>
    <dbReference type="NCBI Taxonomy" id="1250539"/>
    <lineage>
        <taxon>Bacteria</taxon>
        <taxon>Pseudomonadati</taxon>
        <taxon>Pseudomonadota</taxon>
        <taxon>Alphaproteobacteria</taxon>
        <taxon>Rhodobacterales</taxon>
        <taxon>Roseobacteraceae</taxon>
        <taxon>Salipiger</taxon>
    </lineage>
</organism>
<feature type="transmembrane region" description="Helical" evidence="1">
    <location>
        <begin position="29"/>
        <end position="50"/>
    </location>
</feature>
<dbReference type="KEGG" id="paby:Ga0080574_TMP2797"/>
<evidence type="ECO:0000313" key="3">
    <source>
        <dbReference type="Proteomes" id="UP000187059"/>
    </source>
</evidence>